<dbReference type="EMBL" id="LGRX02015471">
    <property type="protein sequence ID" value="KAK3263404.1"/>
    <property type="molecule type" value="Genomic_DNA"/>
</dbReference>
<dbReference type="Proteomes" id="UP001190700">
    <property type="component" value="Unassembled WGS sequence"/>
</dbReference>
<organism evidence="3 4">
    <name type="scientific">Cymbomonas tetramitiformis</name>
    <dbReference type="NCBI Taxonomy" id="36881"/>
    <lineage>
        <taxon>Eukaryota</taxon>
        <taxon>Viridiplantae</taxon>
        <taxon>Chlorophyta</taxon>
        <taxon>Pyramimonadophyceae</taxon>
        <taxon>Pyramimonadales</taxon>
        <taxon>Pyramimonadaceae</taxon>
        <taxon>Cymbomonas</taxon>
    </lineage>
</organism>
<keyword evidence="1" id="KW-0732">Signal</keyword>
<dbReference type="PANTHER" id="PTHR42951">
    <property type="entry name" value="METALLO-BETA-LACTAMASE DOMAIN-CONTAINING"/>
    <property type="match status" value="1"/>
</dbReference>
<dbReference type="SMART" id="SM00849">
    <property type="entry name" value="Lactamase_B"/>
    <property type="match status" value="1"/>
</dbReference>
<gene>
    <name evidence="3" type="ORF">CYMTET_27788</name>
</gene>
<name>A0AAE0KWU1_9CHLO</name>
<evidence type="ECO:0000259" key="2">
    <source>
        <dbReference type="SMART" id="SM00849"/>
    </source>
</evidence>
<reference evidence="3 4" key="1">
    <citation type="journal article" date="2015" name="Genome Biol. Evol.">
        <title>Comparative Genomics of a Bacterivorous Green Alga Reveals Evolutionary Causalities and Consequences of Phago-Mixotrophic Mode of Nutrition.</title>
        <authorList>
            <person name="Burns J.A."/>
            <person name="Paasch A."/>
            <person name="Narechania A."/>
            <person name="Kim E."/>
        </authorList>
    </citation>
    <scope>NUCLEOTIDE SEQUENCE [LARGE SCALE GENOMIC DNA]</scope>
    <source>
        <strain evidence="3 4">PLY_AMNH</strain>
    </source>
</reference>
<comment type="caution">
    <text evidence="3">The sequence shown here is derived from an EMBL/GenBank/DDBJ whole genome shotgun (WGS) entry which is preliminary data.</text>
</comment>
<protein>
    <recommendedName>
        <fullName evidence="2">Metallo-beta-lactamase domain-containing protein</fullName>
    </recommendedName>
</protein>
<feature type="domain" description="Metallo-beta-lactamase" evidence="2">
    <location>
        <begin position="77"/>
        <end position="318"/>
    </location>
</feature>
<dbReference type="InterPro" id="IPR001279">
    <property type="entry name" value="Metallo-B-lactamas"/>
</dbReference>
<evidence type="ECO:0000313" key="3">
    <source>
        <dbReference type="EMBL" id="KAK3263404.1"/>
    </source>
</evidence>
<accession>A0AAE0KWU1</accession>
<evidence type="ECO:0000256" key="1">
    <source>
        <dbReference type="SAM" id="SignalP"/>
    </source>
</evidence>
<sequence length="419" mass="46315">MLWLWPVVVALLFGWWSSVVPPIGIGGETSCNNPVEGLVDVIDGFPFTCGLHHVASGGTGPLEVYAYIQPNGSWCWSNSGVIVNKLSKESILVDTLTDERLTNLMLSDMKPILDKAPLKTLVHTHGDIDHVYGNGAVANLVDSIVISKSGAPTMLEKLPNPKLYSFVTSLAQHIWYLVGNVNNITLSPGFVQTLNSLNPRVKEPLVAILGFFRATLWFQPFAFSKVTWNAQTWAHLMRTFEGSEQVQLGDETVELLQTKPSHSYGDAVVLVRSARVVFTGDLLLGGSSPIMWHGPVQNMLESLDFLLALPVDYYIPGHGPVFKADFVRLQREYWVYVQATAAKCLEDSLDSDACGLKALNGLPPKFHAWGDRERMLTNIWVELNQLATQGQFKVSVANKLKQLGKMGGYVVKQELARQR</sequence>
<dbReference type="Pfam" id="PF00753">
    <property type="entry name" value="Lactamase_B"/>
    <property type="match status" value="1"/>
</dbReference>
<dbReference type="PANTHER" id="PTHR42951:SF18">
    <property type="entry name" value="METALLO-HYDROLASE MJ0296-RELATED"/>
    <property type="match status" value="1"/>
</dbReference>
<dbReference type="CDD" id="cd16282">
    <property type="entry name" value="metallo-hydrolase-like_MBL-fold"/>
    <property type="match status" value="1"/>
</dbReference>
<feature type="chain" id="PRO_5042172531" description="Metallo-beta-lactamase domain-containing protein" evidence="1">
    <location>
        <begin position="19"/>
        <end position="419"/>
    </location>
</feature>
<dbReference type="InterPro" id="IPR036866">
    <property type="entry name" value="RibonucZ/Hydroxyglut_hydro"/>
</dbReference>
<dbReference type="SUPFAM" id="SSF56281">
    <property type="entry name" value="Metallo-hydrolase/oxidoreductase"/>
    <property type="match status" value="1"/>
</dbReference>
<feature type="signal peptide" evidence="1">
    <location>
        <begin position="1"/>
        <end position="18"/>
    </location>
</feature>
<keyword evidence="4" id="KW-1185">Reference proteome</keyword>
<proteinExistence type="predicted"/>
<evidence type="ECO:0000313" key="4">
    <source>
        <dbReference type="Proteomes" id="UP001190700"/>
    </source>
</evidence>
<dbReference type="Gene3D" id="3.60.15.10">
    <property type="entry name" value="Ribonuclease Z/Hydroxyacylglutathione hydrolase-like"/>
    <property type="match status" value="1"/>
</dbReference>
<dbReference type="InterPro" id="IPR050855">
    <property type="entry name" value="NDM-1-like"/>
</dbReference>
<dbReference type="AlphaFoldDB" id="A0AAE0KWU1"/>